<proteinExistence type="predicted"/>
<feature type="transmembrane region" description="Helical" evidence="1">
    <location>
        <begin position="42"/>
        <end position="61"/>
    </location>
</feature>
<protein>
    <recommendedName>
        <fullName evidence="4">Lipid II flippase FtsW</fullName>
    </recommendedName>
</protein>
<gene>
    <name evidence="2" type="ORF">CLCOL_08500</name>
</gene>
<feature type="transmembrane region" description="Helical" evidence="1">
    <location>
        <begin position="155"/>
        <end position="176"/>
    </location>
</feature>
<dbReference type="AlphaFoldDB" id="A0A151APQ4"/>
<dbReference type="Proteomes" id="UP000075374">
    <property type="component" value="Unassembled WGS sequence"/>
</dbReference>
<keyword evidence="1" id="KW-1133">Transmembrane helix</keyword>
<feature type="transmembrane region" description="Helical" evidence="1">
    <location>
        <begin position="118"/>
        <end position="135"/>
    </location>
</feature>
<dbReference type="STRING" id="1121305.CLCOL_08500"/>
<evidence type="ECO:0000313" key="2">
    <source>
        <dbReference type="EMBL" id="KYH29619.1"/>
    </source>
</evidence>
<dbReference type="EMBL" id="LTBB01000003">
    <property type="protein sequence ID" value="KYH29619.1"/>
    <property type="molecule type" value="Genomic_DNA"/>
</dbReference>
<evidence type="ECO:0008006" key="4">
    <source>
        <dbReference type="Google" id="ProtNLM"/>
    </source>
</evidence>
<feature type="transmembrane region" description="Helical" evidence="1">
    <location>
        <begin position="208"/>
        <end position="227"/>
    </location>
</feature>
<keyword evidence="1" id="KW-0472">Membrane</keyword>
<evidence type="ECO:0000256" key="1">
    <source>
        <dbReference type="SAM" id="Phobius"/>
    </source>
</evidence>
<comment type="caution">
    <text evidence="2">The sequence shown here is derived from an EMBL/GenBank/DDBJ whole genome shotgun (WGS) entry which is preliminary data.</text>
</comment>
<name>A0A151APQ4_9CLOT</name>
<dbReference type="PATRIC" id="fig|1121305.3.peg.864"/>
<feature type="transmembrane region" description="Helical" evidence="1">
    <location>
        <begin position="16"/>
        <end position="36"/>
    </location>
</feature>
<feature type="transmembrane region" description="Helical" evidence="1">
    <location>
        <begin position="183"/>
        <end position="202"/>
    </location>
</feature>
<keyword evidence="3" id="KW-1185">Reference proteome</keyword>
<feature type="transmembrane region" description="Helical" evidence="1">
    <location>
        <begin position="73"/>
        <end position="89"/>
    </location>
</feature>
<organism evidence="2 3">
    <name type="scientific">Clostridium colicanis DSM 13634</name>
    <dbReference type="NCBI Taxonomy" id="1121305"/>
    <lineage>
        <taxon>Bacteria</taxon>
        <taxon>Bacillati</taxon>
        <taxon>Bacillota</taxon>
        <taxon>Clostridia</taxon>
        <taxon>Eubacteriales</taxon>
        <taxon>Clostridiaceae</taxon>
        <taxon>Clostridium</taxon>
    </lineage>
</organism>
<evidence type="ECO:0000313" key="3">
    <source>
        <dbReference type="Proteomes" id="UP000075374"/>
    </source>
</evidence>
<keyword evidence="1" id="KW-0812">Transmembrane</keyword>
<sequence length="233" mass="26409">MFCSFKQIYNYKNKNYWFFILISLLLLLLTLISPGISGIHRWVSIGIIKFNVSMIVLPRIIIELWKVSQTEDLRLTVFITIAISILLAIQPDASQLTGFSIPMMIVLCNNIDKKRIRIFVVGILSILIILSWVFLDNLPAVDYVEGIVSLLENMGLIWLVIGVISLGILPMPFILFQPKYLKLPSICVGLYFIIILVSTLFGNFPVPLMGYGISPIIGYYIAITWYAKSKIDS</sequence>
<accession>A0A151APQ4</accession>
<reference evidence="2 3" key="1">
    <citation type="submission" date="2016-02" db="EMBL/GenBank/DDBJ databases">
        <title>Genome sequence of Clostridium colicanis DSM 13634.</title>
        <authorList>
            <person name="Poehlein A."/>
            <person name="Daniel R."/>
        </authorList>
    </citation>
    <scope>NUCLEOTIDE SEQUENCE [LARGE SCALE GENOMIC DNA]</scope>
    <source>
        <strain evidence="2 3">DSM 13634</strain>
    </source>
</reference>
<feature type="transmembrane region" description="Helical" evidence="1">
    <location>
        <begin position="95"/>
        <end position="111"/>
    </location>
</feature>